<dbReference type="AlphaFoldDB" id="B4VP17"/>
<sequence>MPLTQTSVTLSADFYASLRKDGTPVDDIDLLIAGTTVANNLVLITHNQRHFSRIEGLEWQDWSQS</sequence>
<proteinExistence type="predicted"/>
<reference evidence="1 2" key="1">
    <citation type="submission" date="2008-07" db="EMBL/GenBank/DDBJ databases">
        <authorList>
            <person name="Tandeau de Marsac N."/>
            <person name="Ferriera S."/>
            <person name="Johnson J."/>
            <person name="Kravitz S."/>
            <person name="Beeson K."/>
            <person name="Sutton G."/>
            <person name="Rogers Y.-H."/>
            <person name="Friedman R."/>
            <person name="Frazier M."/>
            <person name="Venter J.C."/>
        </authorList>
    </citation>
    <scope>NUCLEOTIDE SEQUENCE [LARGE SCALE GENOMIC DNA]</scope>
    <source>
        <strain evidence="1 2">PCC 7420</strain>
    </source>
</reference>
<dbReference type="Gene3D" id="3.40.50.1010">
    <property type="entry name" value="5'-nuclease"/>
    <property type="match status" value="1"/>
</dbReference>
<keyword evidence="2" id="KW-1185">Reference proteome</keyword>
<dbReference type="Proteomes" id="UP000003835">
    <property type="component" value="Unassembled WGS sequence"/>
</dbReference>
<organism evidence="1 2">
    <name type="scientific">Coleofasciculus chthonoplastes PCC 7420</name>
    <dbReference type="NCBI Taxonomy" id="118168"/>
    <lineage>
        <taxon>Bacteria</taxon>
        <taxon>Bacillati</taxon>
        <taxon>Cyanobacteriota</taxon>
        <taxon>Cyanophyceae</taxon>
        <taxon>Coleofasciculales</taxon>
        <taxon>Coleofasciculaceae</taxon>
        <taxon>Coleofasciculus</taxon>
    </lineage>
</organism>
<evidence type="ECO:0008006" key="3">
    <source>
        <dbReference type="Google" id="ProtNLM"/>
    </source>
</evidence>
<dbReference type="HOGENOM" id="CLU_118482_11_0_3"/>
<gene>
    <name evidence="1" type="ORF">MC7420_4885</name>
</gene>
<dbReference type="EMBL" id="DS989846">
    <property type="protein sequence ID" value="EDX76629.1"/>
    <property type="molecule type" value="Genomic_DNA"/>
</dbReference>
<evidence type="ECO:0000313" key="2">
    <source>
        <dbReference type="Proteomes" id="UP000003835"/>
    </source>
</evidence>
<dbReference type="STRING" id="118168.MC7420_4885"/>
<dbReference type="RefSeq" id="WP_006100356.1">
    <property type="nucleotide sequence ID" value="NZ_DS989846.1"/>
</dbReference>
<protein>
    <recommendedName>
        <fullName evidence="3">PIN domain-containing protein</fullName>
    </recommendedName>
</protein>
<name>B4VP17_9CYAN</name>
<dbReference type="eggNOG" id="COG1487">
    <property type="taxonomic scope" value="Bacteria"/>
</dbReference>
<dbReference type="SUPFAM" id="SSF88723">
    <property type="entry name" value="PIN domain-like"/>
    <property type="match status" value="1"/>
</dbReference>
<evidence type="ECO:0000313" key="1">
    <source>
        <dbReference type="EMBL" id="EDX76629.1"/>
    </source>
</evidence>
<accession>B4VP17</accession>
<dbReference type="InterPro" id="IPR029060">
    <property type="entry name" value="PIN-like_dom_sf"/>
</dbReference>